<dbReference type="InterPro" id="IPR003439">
    <property type="entry name" value="ABC_transporter-like_ATP-bd"/>
</dbReference>
<keyword evidence="4" id="KW-0067">ATP-binding</keyword>
<feature type="transmembrane region" description="Helical" evidence="8">
    <location>
        <begin position="834"/>
        <end position="853"/>
    </location>
</feature>
<keyword evidence="5 8" id="KW-1133">Transmembrane helix</keyword>
<sequence>MTLNKIKALIWKNWVHTKRNKWTAIIEFVLPIIPILISLIYRHHITIDPQSIQEYSISPSSCKDIEILYTPENEFHTNLMNKVILQFGDIMKLKAAYNEDNMNKKFTQIQNHTVIGVIFENDTLYSPKHLKYTIRMPEDRSNNVIWNTDKLHVTGISNKLRSNLTIQHHSLYNSTCFLMLQNQIDKEFIKIFSNESVINKLETLKSFPIPEASFDEYVDFAVQTPIMLICSLLFSVFVLVKNITIEHESRLTESMKIMGLSSALYWSSWFMRSFIILIISFTINLILTVTSINSDIPMFANSNPLIIWFFFISYITSMITFCFLVSVIFKKPSIANSVGSVTFLAAIAPYVIYHEDFYKYSYGLKMLFSMLINTNMGLGIKMIIMAENGYGGVGLGNVFTRPAEFEFSFGELMIWMNIGSALIMLLTIYIKKVFPWDFVVAEPWNFPIKNIYRKFFNIQHSSPIELQPLNLTSDQQDDQVGLNVVIKIKNLSKTIDKKETIENLSLNVYENQITVLLDHNDAGKTTIMSILTGLCQPTSGTASINGYDIKTNIDEARRSMGVVMQHDAFYEYMTVKEQLKFFCMLKGMSSNIQEHIVKYSNLLKFNDLLKSEIRKLNLDQKRRLSIATALCGDSNIILMDEPTAGMDLTSRRDIWKSLISETKNRTILIGTQSDAEAQILGDHIAIMSEGQIKDISSSAFLRKKYRLTCVKKDGFDAQAVLDMIQTYAPHIKLSSEDGSEVAYTISNEYLPNLPALLKDLEDKQDILNISSLSCDLMSPEDIYLETVDKIQDPVQDAVLEVEPKNEAQIDNKIKMQIYAMLLKKLYILRRSWKMPLVLAIWSFGVICLLPHGFKILKSMNKLPISLNTYGRTETIKELEMHSDFNKFYEYFKEYSSLFSGKDRIVEISTDMEPEILNKYTRSPARTNLENLIGASFKNDAITAWFNTQSYHTMPLTINTINRAILKSIAGADYDISVSNYPYSFEKSPNNDLLSSFIVPLLMTLWPLIFIGNCITERNTSFKFLQLVSGTNRFVFWFSNLIFDYILFILICFVLFGNAVLIAYEPGQRFQDFINLMAIGASYGFSWICFIYLFSYLFNNVTNGMAAVIISSIVLYATAVLLLSTNIFHWILMMFAPFTLIKMSAKQYSLNSDFKVTDEDVKISYIMNFVSGCFYLTAVLLIDCNVFARLYYKFNETPSANLIQTDEEEENVSNMLDSDGLESNLVLKNVTKKFKKNSAVNQLSLHVKQHECFGLLGVNGAGKTTTFKMMTGDELITSGDIWIKGKCLKTQLLEAHKFIGYCPQFDNCIPELTGRETLKIFALIRGIKMDEITEMINQMSSELDFKQHLDKQVKAYSGGNKRKLSTALALLGNPELIFLDECTTGVDPQARRQIWNAIKRIRDNHRLSSSIVITSHSMDECEALCTRIGIMVDGQFQCLGPVEDLKNKFSKGSILTIKTGFTDENKVKKLRKKIVQQFLDVELKEQYLDIFIFHLISDDLKYSEVFRKLAEVKEEMHIEDYSLTQMSLEQVFLNICKQKVQLPQEKAMQIANDEARWREQEIVERKAKEAENHKISDKIETIASIRANEILKDKEEQQRIQEEEVKLAKRKLERQAIEDAVKKENEKAKQKKSFNLLKDLFGRNPHKNSKLGDNALEFDFILELGESSKKYETNKDQNIRPIDNKIKTQKDQRNEIYDKAKPLDLIDSDD</sequence>
<dbReference type="InterPro" id="IPR013525">
    <property type="entry name" value="ABC2_TM"/>
</dbReference>
<feature type="transmembrane region" description="Helical" evidence="8">
    <location>
        <begin position="992"/>
        <end position="1014"/>
    </location>
</feature>
<protein>
    <recommendedName>
        <fullName evidence="9">AAA+ ATPase domain-containing protein</fullName>
    </recommendedName>
</protein>
<reference evidence="10" key="2">
    <citation type="submission" date="2022-10" db="EMBL/GenBank/DDBJ databases">
        <authorList>
            <consortium name="ENA_rothamsted_submissions"/>
            <consortium name="culmorum"/>
            <person name="King R."/>
        </authorList>
    </citation>
    <scope>NUCLEOTIDE SEQUENCE</scope>
</reference>
<name>A0A9N9S8X4_9DIPT</name>
<evidence type="ECO:0000256" key="6">
    <source>
        <dbReference type="ARBA" id="ARBA00023136"/>
    </source>
</evidence>
<keyword evidence="2 8" id="KW-0812">Transmembrane</keyword>
<feature type="domain" description="AAA+ ATPase" evidence="9">
    <location>
        <begin position="1248"/>
        <end position="1435"/>
    </location>
</feature>
<evidence type="ECO:0000256" key="4">
    <source>
        <dbReference type="ARBA" id="ARBA00022840"/>
    </source>
</evidence>
<organism evidence="10 11">
    <name type="scientific">Chironomus riparius</name>
    <dbReference type="NCBI Taxonomy" id="315576"/>
    <lineage>
        <taxon>Eukaryota</taxon>
        <taxon>Metazoa</taxon>
        <taxon>Ecdysozoa</taxon>
        <taxon>Arthropoda</taxon>
        <taxon>Hexapoda</taxon>
        <taxon>Insecta</taxon>
        <taxon>Pterygota</taxon>
        <taxon>Neoptera</taxon>
        <taxon>Endopterygota</taxon>
        <taxon>Diptera</taxon>
        <taxon>Nematocera</taxon>
        <taxon>Chironomoidea</taxon>
        <taxon>Chironomidae</taxon>
        <taxon>Chironominae</taxon>
        <taxon>Chironomus</taxon>
    </lineage>
</organism>
<feature type="transmembrane region" description="Helical" evidence="8">
    <location>
        <begin position="334"/>
        <end position="353"/>
    </location>
</feature>
<dbReference type="SUPFAM" id="SSF52540">
    <property type="entry name" value="P-loop containing nucleoside triphosphate hydrolases"/>
    <property type="match status" value="2"/>
</dbReference>
<feature type="transmembrane region" description="Helical" evidence="8">
    <location>
        <begin position="1100"/>
        <end position="1120"/>
    </location>
</feature>
<dbReference type="Pfam" id="PF23321">
    <property type="entry name" value="R1_ABCA1"/>
    <property type="match status" value="1"/>
</dbReference>
<evidence type="ECO:0000256" key="5">
    <source>
        <dbReference type="ARBA" id="ARBA00022989"/>
    </source>
</evidence>
<feature type="transmembrane region" description="Helical" evidence="8">
    <location>
        <begin position="264"/>
        <end position="286"/>
    </location>
</feature>
<feature type="compositionally biased region" description="Basic and acidic residues" evidence="7">
    <location>
        <begin position="1671"/>
        <end position="1703"/>
    </location>
</feature>
<dbReference type="GO" id="GO:0140359">
    <property type="term" value="F:ABC-type transporter activity"/>
    <property type="evidence" value="ECO:0007669"/>
    <property type="project" value="InterPro"/>
</dbReference>
<dbReference type="GO" id="GO:0005319">
    <property type="term" value="F:lipid transporter activity"/>
    <property type="evidence" value="ECO:0007669"/>
    <property type="project" value="TreeGrafter"/>
</dbReference>
<dbReference type="SMART" id="SM00382">
    <property type="entry name" value="AAA"/>
    <property type="match status" value="2"/>
</dbReference>
<feature type="region of interest" description="Disordered" evidence="7">
    <location>
        <begin position="1671"/>
        <end position="1709"/>
    </location>
</feature>
<evidence type="ECO:0000256" key="2">
    <source>
        <dbReference type="ARBA" id="ARBA00022692"/>
    </source>
</evidence>
<feature type="transmembrane region" description="Helical" evidence="8">
    <location>
        <begin position="1072"/>
        <end position="1093"/>
    </location>
</feature>
<gene>
    <name evidence="10" type="ORF">CHIRRI_LOCUS13265</name>
</gene>
<dbReference type="Proteomes" id="UP001153620">
    <property type="component" value="Chromosome 4"/>
</dbReference>
<keyword evidence="11" id="KW-1185">Reference proteome</keyword>
<feature type="transmembrane region" description="Helical" evidence="8">
    <location>
        <begin position="220"/>
        <end position="243"/>
    </location>
</feature>
<reference evidence="10" key="1">
    <citation type="submission" date="2022-01" db="EMBL/GenBank/DDBJ databases">
        <authorList>
            <person name="King R."/>
        </authorList>
    </citation>
    <scope>NUCLEOTIDE SEQUENCE</scope>
</reference>
<feature type="transmembrane region" description="Helical" evidence="8">
    <location>
        <begin position="1165"/>
        <end position="1191"/>
    </location>
</feature>
<dbReference type="EMBL" id="OU895880">
    <property type="protein sequence ID" value="CAG9810452.1"/>
    <property type="molecule type" value="Genomic_DNA"/>
</dbReference>
<dbReference type="InterPro" id="IPR026082">
    <property type="entry name" value="ABCA"/>
</dbReference>
<evidence type="ECO:0000259" key="9">
    <source>
        <dbReference type="SMART" id="SM00382"/>
    </source>
</evidence>
<dbReference type="Gene3D" id="3.40.50.300">
    <property type="entry name" value="P-loop containing nucleotide triphosphate hydrolases"/>
    <property type="match status" value="2"/>
</dbReference>
<accession>A0A9N9S8X4</accession>
<dbReference type="Pfam" id="PF00005">
    <property type="entry name" value="ABC_tran"/>
    <property type="match status" value="2"/>
</dbReference>
<feature type="transmembrane region" description="Helical" evidence="8">
    <location>
        <begin position="1034"/>
        <end position="1060"/>
    </location>
</feature>
<dbReference type="InterPro" id="IPR003593">
    <property type="entry name" value="AAA+_ATPase"/>
</dbReference>
<dbReference type="GO" id="GO:0016020">
    <property type="term" value="C:membrane"/>
    <property type="evidence" value="ECO:0007669"/>
    <property type="project" value="UniProtKB-SubCell"/>
</dbReference>
<feature type="transmembrane region" description="Helical" evidence="8">
    <location>
        <begin position="21"/>
        <end position="41"/>
    </location>
</feature>
<feature type="domain" description="AAA+ ATPase" evidence="9">
    <location>
        <begin position="510"/>
        <end position="698"/>
    </location>
</feature>
<dbReference type="GO" id="GO:0016887">
    <property type="term" value="F:ATP hydrolysis activity"/>
    <property type="evidence" value="ECO:0007669"/>
    <property type="project" value="InterPro"/>
</dbReference>
<dbReference type="Pfam" id="PF12698">
    <property type="entry name" value="ABC2_membrane_3"/>
    <property type="match status" value="2"/>
</dbReference>
<proteinExistence type="predicted"/>
<evidence type="ECO:0000313" key="11">
    <source>
        <dbReference type="Proteomes" id="UP001153620"/>
    </source>
</evidence>
<evidence type="ECO:0000313" key="10">
    <source>
        <dbReference type="EMBL" id="CAG9810452.1"/>
    </source>
</evidence>
<dbReference type="GO" id="GO:0005524">
    <property type="term" value="F:ATP binding"/>
    <property type="evidence" value="ECO:0007669"/>
    <property type="project" value="UniProtKB-KW"/>
</dbReference>
<evidence type="ECO:0000256" key="1">
    <source>
        <dbReference type="ARBA" id="ARBA00004141"/>
    </source>
</evidence>
<dbReference type="PANTHER" id="PTHR19229:SF250">
    <property type="entry name" value="ABC TRANSPORTER DOMAIN-CONTAINING PROTEIN-RELATED"/>
    <property type="match status" value="1"/>
</dbReference>
<evidence type="ECO:0000256" key="8">
    <source>
        <dbReference type="SAM" id="Phobius"/>
    </source>
</evidence>
<dbReference type="OrthoDB" id="6512918at2759"/>
<dbReference type="InterPro" id="IPR056264">
    <property type="entry name" value="R2_ABCA1-4-like"/>
</dbReference>
<feature type="transmembrane region" description="Helical" evidence="8">
    <location>
        <begin position="412"/>
        <end position="430"/>
    </location>
</feature>
<comment type="subcellular location">
    <subcellularLocation>
        <location evidence="1">Membrane</location>
        <topology evidence="1">Multi-pass membrane protein</topology>
    </subcellularLocation>
</comment>
<dbReference type="CDD" id="cd03263">
    <property type="entry name" value="ABC_subfamily_A"/>
    <property type="match status" value="2"/>
</dbReference>
<feature type="transmembrane region" description="Helical" evidence="8">
    <location>
        <begin position="306"/>
        <end position="327"/>
    </location>
</feature>
<dbReference type="PANTHER" id="PTHR19229">
    <property type="entry name" value="ATP-BINDING CASSETTE TRANSPORTER SUBFAMILY A ABCA"/>
    <property type="match status" value="1"/>
</dbReference>
<evidence type="ECO:0000256" key="3">
    <source>
        <dbReference type="ARBA" id="ARBA00022741"/>
    </source>
</evidence>
<keyword evidence="3" id="KW-0547">Nucleotide-binding</keyword>
<keyword evidence="6 8" id="KW-0472">Membrane</keyword>
<dbReference type="FunFam" id="3.40.50.300:FF:000327">
    <property type="entry name" value="ATP-binding cassette sub-family A member 3"/>
    <property type="match status" value="1"/>
</dbReference>
<evidence type="ECO:0000256" key="7">
    <source>
        <dbReference type="SAM" id="MobiDB-lite"/>
    </source>
</evidence>
<dbReference type="InterPro" id="IPR027417">
    <property type="entry name" value="P-loop_NTPase"/>
</dbReference>